<dbReference type="RefSeq" id="WP_114957994.1">
    <property type="nucleotide sequence ID" value="NZ_JBHSJF010000006.1"/>
</dbReference>
<dbReference type="SUPFAM" id="SSF55804">
    <property type="entry name" value="Phoshotransferase/anion transport protein"/>
    <property type="match status" value="1"/>
</dbReference>
<reference evidence="2" key="1">
    <citation type="journal article" date="2019" name="Int. J. Syst. Evol. Microbiol.">
        <title>The Global Catalogue of Microorganisms (GCM) 10K type strain sequencing project: providing services to taxonomists for standard genome sequencing and annotation.</title>
        <authorList>
            <consortium name="The Broad Institute Genomics Platform"/>
            <consortium name="The Broad Institute Genome Sequencing Center for Infectious Disease"/>
            <person name="Wu L."/>
            <person name="Ma J."/>
        </authorList>
    </citation>
    <scope>NUCLEOTIDE SEQUENCE [LARGE SCALE GENOMIC DNA]</scope>
    <source>
        <strain evidence="2">CGMCC 1.16444</strain>
    </source>
</reference>
<proteinExistence type="predicted"/>
<evidence type="ECO:0000313" key="1">
    <source>
        <dbReference type="EMBL" id="MFC5068509.1"/>
    </source>
</evidence>
<name>A0ABV9Z1R9_9HYPH</name>
<comment type="caution">
    <text evidence="1">The sequence shown here is derived from an EMBL/GenBank/DDBJ whole genome shotgun (WGS) entry which is preliminary data.</text>
</comment>
<sequence>MTVAVRSPGLMVESKHVLFGIEVVHRDHALGLLSARLGQITALNRAKLQSTFRLKTPVGWASKGVALAMATPPDFGGVSWAAARLIQPVTFERGRLPADLVFAVVGPMGDDLAGRRAVRIFEKLAQDAPMLAALRAATSSSWFCAELTFAFERLGNPLGVMMRE</sequence>
<dbReference type="EMBL" id="JBHSJF010000006">
    <property type="protein sequence ID" value="MFC5068509.1"/>
    <property type="molecule type" value="Genomic_DNA"/>
</dbReference>
<evidence type="ECO:0000313" key="2">
    <source>
        <dbReference type="Proteomes" id="UP001595796"/>
    </source>
</evidence>
<gene>
    <name evidence="1" type="ORF">ACFPFW_10860</name>
</gene>
<accession>A0ABV9Z1R9</accession>
<dbReference type="Gene3D" id="3.40.930.10">
    <property type="entry name" value="Mannitol-specific EII, Chain A"/>
    <property type="match status" value="1"/>
</dbReference>
<dbReference type="InterPro" id="IPR016152">
    <property type="entry name" value="PTrfase/Anion_transptr"/>
</dbReference>
<protein>
    <submittedName>
        <fullName evidence="1">Uncharacterized protein</fullName>
    </submittedName>
</protein>
<dbReference type="Proteomes" id="UP001595796">
    <property type="component" value="Unassembled WGS sequence"/>
</dbReference>
<organism evidence="1 2">
    <name type="scientific">Flaviflagellibacter deserti</name>
    <dbReference type="NCBI Taxonomy" id="2267266"/>
    <lineage>
        <taxon>Bacteria</taxon>
        <taxon>Pseudomonadati</taxon>
        <taxon>Pseudomonadota</taxon>
        <taxon>Alphaproteobacteria</taxon>
        <taxon>Hyphomicrobiales</taxon>
        <taxon>Flaviflagellibacter</taxon>
    </lineage>
</organism>
<keyword evidence="2" id="KW-1185">Reference proteome</keyword>